<accession>A0A139IV59</accession>
<organism evidence="1 2">
    <name type="scientific">Pseudocercospora musae</name>
    <dbReference type="NCBI Taxonomy" id="113226"/>
    <lineage>
        <taxon>Eukaryota</taxon>
        <taxon>Fungi</taxon>
        <taxon>Dikarya</taxon>
        <taxon>Ascomycota</taxon>
        <taxon>Pezizomycotina</taxon>
        <taxon>Dothideomycetes</taxon>
        <taxon>Dothideomycetidae</taxon>
        <taxon>Mycosphaerellales</taxon>
        <taxon>Mycosphaerellaceae</taxon>
        <taxon>Pseudocercospora</taxon>
    </lineage>
</organism>
<sequence>MAPSVRVVRGSNRSCTRPLSVSGERCLSEDERWRPADLEAALLISHISGTSSPTPPETKAPRDSLTLSFACSPCIFIDPIVYSTSLHLLA</sequence>
<dbReference type="Proteomes" id="UP000073492">
    <property type="component" value="Unassembled WGS sequence"/>
</dbReference>
<comment type="caution">
    <text evidence="1">The sequence shown here is derived from an EMBL/GenBank/DDBJ whole genome shotgun (WGS) entry which is preliminary data.</text>
</comment>
<evidence type="ECO:0000313" key="1">
    <source>
        <dbReference type="EMBL" id="KXT18426.1"/>
    </source>
</evidence>
<dbReference type="EMBL" id="LFZO01000007">
    <property type="protein sequence ID" value="KXT18426.1"/>
    <property type="molecule type" value="Genomic_DNA"/>
</dbReference>
<dbReference type="AlphaFoldDB" id="A0A139IV59"/>
<dbReference type="EMBL" id="LFZO01000007">
    <property type="protein sequence ID" value="KXT18429.1"/>
    <property type="molecule type" value="Genomic_DNA"/>
</dbReference>
<reference evidence="1 2" key="1">
    <citation type="submission" date="2015-07" db="EMBL/GenBank/DDBJ databases">
        <title>Comparative genomics of the Sigatoka disease complex on banana suggests a link between parallel evolutionary changes in Pseudocercospora fijiensis and Pseudocercospora eumusae and increased virulence on the banana host.</title>
        <authorList>
            <person name="Chang T.-C."/>
            <person name="Salvucci A."/>
            <person name="Crous P.W."/>
            <person name="Stergiopoulos I."/>
        </authorList>
    </citation>
    <scope>NUCLEOTIDE SEQUENCE [LARGE SCALE GENOMIC DNA]</scope>
    <source>
        <strain evidence="1 2">CBS 116634</strain>
    </source>
</reference>
<gene>
    <name evidence="1" type="ORF">AC579_8156</name>
</gene>
<proteinExistence type="predicted"/>
<keyword evidence="2" id="KW-1185">Reference proteome</keyword>
<evidence type="ECO:0000313" key="2">
    <source>
        <dbReference type="Proteomes" id="UP000073492"/>
    </source>
</evidence>
<name>A0A139IV59_9PEZI</name>
<protein>
    <submittedName>
        <fullName evidence="1">Uncharacterized protein</fullName>
    </submittedName>
</protein>